<evidence type="ECO:0000313" key="11">
    <source>
        <dbReference type="EMBL" id="MBW8638176.1"/>
    </source>
</evidence>
<evidence type="ECO:0000256" key="9">
    <source>
        <dbReference type="RuleBase" id="RU369079"/>
    </source>
</evidence>
<feature type="domain" description="Tripartite ATP-independent periplasmic transporters DctQ component" evidence="10">
    <location>
        <begin position="32"/>
        <end position="160"/>
    </location>
</feature>
<feature type="transmembrane region" description="Helical" evidence="9">
    <location>
        <begin position="49"/>
        <end position="71"/>
    </location>
</feature>
<keyword evidence="4 9" id="KW-0997">Cell inner membrane</keyword>
<sequence length="172" mass="18194">MRILAGLDYLLRRISHLGFLVASTLLLFVGVMGAADVVSTNLLLRPIPGMVELSGALLAVIVFLGLAEAQAQGSNIIIDVATQHLGPTSKRLAAIFSLAIGTIFMALIAFKATKLAGTAWQFNETALGALAFPVAPFKSVACFGAWLSVAEFARQLAYRLAGIEIPGDRDHD</sequence>
<keyword evidence="5 9" id="KW-0812">Transmembrane</keyword>
<dbReference type="PANTHER" id="PTHR35011">
    <property type="entry name" value="2,3-DIKETO-L-GULONATE TRAP TRANSPORTER SMALL PERMEASE PROTEIN YIAM"/>
    <property type="match status" value="1"/>
</dbReference>
<evidence type="ECO:0000256" key="7">
    <source>
        <dbReference type="ARBA" id="ARBA00023136"/>
    </source>
</evidence>
<dbReference type="InterPro" id="IPR007387">
    <property type="entry name" value="TRAP_DctQ"/>
</dbReference>
<dbReference type="AlphaFoldDB" id="A0AAE2ZNZ1"/>
<feature type="transmembrane region" description="Helical" evidence="9">
    <location>
        <begin position="92"/>
        <end position="110"/>
    </location>
</feature>
<keyword evidence="3" id="KW-1003">Cell membrane</keyword>
<comment type="function">
    <text evidence="9">Part of the tripartite ATP-independent periplasmic (TRAP) transport system.</text>
</comment>
<reference evidence="11" key="1">
    <citation type="submission" date="2021-08" db="EMBL/GenBank/DDBJ databases">
        <title>Hoeflea bacterium WL0058 sp. nov., isolated from the sediment.</title>
        <authorList>
            <person name="Wang L."/>
            <person name="Zhang D."/>
        </authorList>
    </citation>
    <scope>NUCLEOTIDE SEQUENCE</scope>
    <source>
        <strain evidence="11">WL0058</strain>
    </source>
</reference>
<evidence type="ECO:0000256" key="8">
    <source>
        <dbReference type="ARBA" id="ARBA00038436"/>
    </source>
</evidence>
<dbReference type="RefSeq" id="WP_220228824.1">
    <property type="nucleotide sequence ID" value="NZ_JAICBX010000002.1"/>
</dbReference>
<dbReference type="Proteomes" id="UP001196509">
    <property type="component" value="Unassembled WGS sequence"/>
</dbReference>
<comment type="similarity">
    <text evidence="8 9">Belongs to the TRAP transporter small permease family.</text>
</comment>
<evidence type="ECO:0000256" key="6">
    <source>
        <dbReference type="ARBA" id="ARBA00022989"/>
    </source>
</evidence>
<dbReference type="GO" id="GO:0022857">
    <property type="term" value="F:transmembrane transporter activity"/>
    <property type="evidence" value="ECO:0007669"/>
    <property type="project" value="UniProtKB-UniRule"/>
</dbReference>
<accession>A0AAE2ZNZ1</accession>
<comment type="subunit">
    <text evidence="9">The complex comprises the extracytoplasmic solute receptor protein and the two transmembrane proteins.</text>
</comment>
<evidence type="ECO:0000256" key="3">
    <source>
        <dbReference type="ARBA" id="ARBA00022475"/>
    </source>
</evidence>
<evidence type="ECO:0000256" key="4">
    <source>
        <dbReference type="ARBA" id="ARBA00022519"/>
    </source>
</evidence>
<proteinExistence type="inferred from homology"/>
<dbReference type="InterPro" id="IPR055348">
    <property type="entry name" value="DctQ"/>
</dbReference>
<organism evidence="11 12">
    <name type="scientific">Flavimaribacter sediminis</name>
    <dbReference type="NCBI Taxonomy" id="2865987"/>
    <lineage>
        <taxon>Bacteria</taxon>
        <taxon>Pseudomonadati</taxon>
        <taxon>Pseudomonadota</taxon>
        <taxon>Alphaproteobacteria</taxon>
        <taxon>Hyphomicrobiales</taxon>
        <taxon>Rhizobiaceae</taxon>
        <taxon>Flavimaribacter</taxon>
    </lineage>
</organism>
<keyword evidence="6 9" id="KW-1133">Transmembrane helix</keyword>
<dbReference type="EMBL" id="JAICBX010000002">
    <property type="protein sequence ID" value="MBW8638176.1"/>
    <property type="molecule type" value="Genomic_DNA"/>
</dbReference>
<gene>
    <name evidence="11" type="ORF">K1W69_13345</name>
</gene>
<keyword evidence="12" id="KW-1185">Reference proteome</keyword>
<evidence type="ECO:0000259" key="10">
    <source>
        <dbReference type="Pfam" id="PF04290"/>
    </source>
</evidence>
<dbReference type="GO" id="GO:0015740">
    <property type="term" value="P:C4-dicarboxylate transport"/>
    <property type="evidence" value="ECO:0007669"/>
    <property type="project" value="TreeGrafter"/>
</dbReference>
<comment type="caution">
    <text evidence="9">Lacks conserved residue(s) required for the propagation of feature annotation.</text>
</comment>
<dbReference type="GO" id="GO:0005886">
    <property type="term" value="C:plasma membrane"/>
    <property type="evidence" value="ECO:0007669"/>
    <property type="project" value="UniProtKB-SubCell"/>
</dbReference>
<evidence type="ECO:0000256" key="5">
    <source>
        <dbReference type="ARBA" id="ARBA00022692"/>
    </source>
</evidence>
<evidence type="ECO:0000256" key="2">
    <source>
        <dbReference type="ARBA" id="ARBA00022448"/>
    </source>
</evidence>
<comment type="subcellular location">
    <subcellularLocation>
        <location evidence="1 9">Cell inner membrane</location>
        <topology evidence="1 9">Multi-pass membrane protein</topology>
    </subcellularLocation>
</comment>
<dbReference type="Pfam" id="PF04290">
    <property type="entry name" value="DctQ"/>
    <property type="match status" value="1"/>
</dbReference>
<evidence type="ECO:0000313" key="12">
    <source>
        <dbReference type="Proteomes" id="UP001196509"/>
    </source>
</evidence>
<evidence type="ECO:0000256" key="1">
    <source>
        <dbReference type="ARBA" id="ARBA00004429"/>
    </source>
</evidence>
<feature type="transmembrane region" description="Helical" evidence="9">
    <location>
        <begin position="130"/>
        <end position="149"/>
    </location>
</feature>
<keyword evidence="7 9" id="KW-0472">Membrane</keyword>
<comment type="caution">
    <text evidence="11">The sequence shown here is derived from an EMBL/GenBank/DDBJ whole genome shotgun (WGS) entry which is preliminary data.</text>
</comment>
<dbReference type="PANTHER" id="PTHR35011:SF10">
    <property type="entry name" value="TRAP TRANSPORTER SMALL PERMEASE PROTEIN"/>
    <property type="match status" value="1"/>
</dbReference>
<keyword evidence="2 9" id="KW-0813">Transport</keyword>
<protein>
    <recommendedName>
        <fullName evidence="9">TRAP transporter small permease protein</fullName>
    </recommendedName>
</protein>
<name>A0AAE2ZNZ1_9HYPH</name>